<reference evidence="2" key="1">
    <citation type="submission" date="2021-10" db="EMBL/GenBank/DDBJ databases">
        <title>Streptomyces nigrumlapis sp.nov.,an antimicrobial producing actinobacterium isolated from Black Gobi rocks.</title>
        <authorList>
            <person name="Wen Y."/>
            <person name="Zhang W."/>
            <person name="Liu X.G."/>
        </authorList>
    </citation>
    <scope>NUCLEOTIDE SEQUENCE</scope>
    <source>
        <strain evidence="2">ST13-2-2</strain>
    </source>
</reference>
<proteinExistence type="predicted"/>
<name>A0ABY4MK21_9ACTN</name>
<organism evidence="2 3">
    <name type="scientific">Streptomyces halobius</name>
    <dbReference type="NCBI Taxonomy" id="2879846"/>
    <lineage>
        <taxon>Bacteria</taxon>
        <taxon>Bacillati</taxon>
        <taxon>Actinomycetota</taxon>
        <taxon>Actinomycetes</taxon>
        <taxon>Kitasatosporales</taxon>
        <taxon>Streptomycetaceae</taxon>
        <taxon>Streptomyces</taxon>
    </lineage>
</organism>
<evidence type="ECO:0000313" key="2">
    <source>
        <dbReference type="EMBL" id="UQA97547.1"/>
    </source>
</evidence>
<evidence type="ECO:0000313" key="3">
    <source>
        <dbReference type="Proteomes" id="UP000830115"/>
    </source>
</evidence>
<dbReference type="Proteomes" id="UP000830115">
    <property type="component" value="Chromosome"/>
</dbReference>
<feature type="chain" id="PRO_5045464760" evidence="1">
    <location>
        <begin position="23"/>
        <end position="254"/>
    </location>
</feature>
<evidence type="ECO:0000256" key="1">
    <source>
        <dbReference type="SAM" id="SignalP"/>
    </source>
</evidence>
<dbReference type="EMBL" id="CP086322">
    <property type="protein sequence ID" value="UQA97547.1"/>
    <property type="molecule type" value="Genomic_DNA"/>
</dbReference>
<protein>
    <submittedName>
        <fullName evidence="2">Uncharacterized protein</fullName>
    </submittedName>
</protein>
<feature type="signal peptide" evidence="1">
    <location>
        <begin position="1"/>
        <end position="22"/>
    </location>
</feature>
<sequence length="254" mass="26380">MSRSKITPLWKSVVMAAVGASAFTCTTVVPASATAPAERLAASGRYVNVHQCVYSNGSEHYTNVLPNTGNASFNTATNASDTPDTTVQCGAGGGGYSLSAVNSGVYSIDMWDPDSRYLNVHQCVYSNGSEHYTNVLPNTGNASFNTATNASDTPDTTVQCGAGGGGYSLSAVNSGVYSIDMWDPDSRYLNVHQCVYSNGSEHYTNVLPNTGNASFNTATNASDTPDTTVQCGAGGGGYSLSAVNSDVYSIDMWG</sequence>
<gene>
    <name evidence="2" type="ORF">K9S39_41910</name>
</gene>
<dbReference type="RefSeq" id="WP_248868519.1">
    <property type="nucleotide sequence ID" value="NZ_CP086322.1"/>
</dbReference>
<keyword evidence="3" id="KW-1185">Reference proteome</keyword>
<keyword evidence="1" id="KW-0732">Signal</keyword>
<accession>A0ABY4MK21</accession>